<dbReference type="InterPro" id="IPR006127">
    <property type="entry name" value="ZnuA-like"/>
</dbReference>
<evidence type="ECO:0000256" key="5">
    <source>
        <dbReference type="ARBA" id="ARBA00022729"/>
    </source>
</evidence>
<dbReference type="PRINTS" id="PR00690">
    <property type="entry name" value="ADHESNFAMILY"/>
</dbReference>
<dbReference type="GO" id="GO:0046872">
    <property type="term" value="F:metal ion binding"/>
    <property type="evidence" value="ECO:0007669"/>
    <property type="project" value="UniProtKB-KW"/>
</dbReference>
<gene>
    <name evidence="8" type="ORF">BBbe_03250</name>
</gene>
<accession>N6VE29</accession>
<dbReference type="EMBL" id="AGWA01000006">
    <property type="protein sequence ID" value="ENN92020.1"/>
    <property type="molecule type" value="Genomic_DNA"/>
</dbReference>
<dbReference type="STRING" id="1094491.BBbe_03250"/>
<dbReference type="Pfam" id="PF01297">
    <property type="entry name" value="ZnuA"/>
    <property type="match status" value="1"/>
</dbReference>
<reference evidence="8 9" key="1">
    <citation type="journal article" date="2013" name="PLoS Genet.">
        <title>A gene transfer agent and a dynamic repertoire of secretion systems hold the keys to the explosive radiation of the emerging pathogen Bartonella.</title>
        <authorList>
            <person name="Guy L."/>
            <person name="Nystedt B."/>
            <person name="Toft C."/>
            <person name="Zaremba-Niedzwiedzka K."/>
            <person name="Berglund E.C."/>
            <person name="Granberg F."/>
            <person name="Naslund K."/>
            <person name="Eriksson A.S."/>
            <person name="Andersson S.G."/>
        </authorList>
    </citation>
    <scope>NUCLEOTIDE SEQUENCE [LARGE SCALE GENOMIC DNA]</scope>
    <source>
        <strain evidence="8 9">91-4</strain>
    </source>
</reference>
<dbReference type="Gene3D" id="3.40.50.1980">
    <property type="entry name" value="Nitrogenase molybdenum iron protein domain"/>
    <property type="match status" value="2"/>
</dbReference>
<dbReference type="PANTHER" id="PTHR42953:SF1">
    <property type="entry name" value="METAL-BINDING PROTEIN HI_0362-RELATED"/>
    <property type="match status" value="1"/>
</dbReference>
<dbReference type="InterPro" id="IPR006128">
    <property type="entry name" value="Lipoprotein_PsaA-like"/>
</dbReference>
<comment type="subcellular location">
    <subcellularLocation>
        <location evidence="1">Cell envelope</location>
    </subcellularLocation>
</comment>
<name>N6VE29_9HYPH</name>
<sequence length="312" mass="34483">MHTRVKQFVLLGFILFCPFFSFSAAADNKIKVVASFSILADLVENVGGNHISLITLVGPNASIHTYEPTPRDVKVLKDAHIIFVNGLHLEDSIDKLITASGTKAFLIEASANIPTSTFKHQEHSTKHHHHNSVDPHAWQAIPNVKTYVKNIAVAFCKIDQQSCESYNKNAHAYIQKLDTLQTTITTQIAAIPKDKRTIIVSHDAFNYFAHEYNFTILAPQSVSTETEVTAADVANLIRQIKTNKASALFVENISNPRLIEQIAKETSLKIGGTLYSDALSEKNGPAATYLSMIQYNVNTIINAIQTTQIINN</sequence>
<evidence type="ECO:0000256" key="4">
    <source>
        <dbReference type="ARBA" id="ARBA00022723"/>
    </source>
</evidence>
<keyword evidence="9" id="KW-1185">Reference proteome</keyword>
<evidence type="ECO:0000256" key="6">
    <source>
        <dbReference type="RuleBase" id="RU003512"/>
    </source>
</evidence>
<feature type="signal peptide" evidence="7">
    <location>
        <begin position="1"/>
        <end position="26"/>
    </location>
</feature>
<dbReference type="InterPro" id="IPR006129">
    <property type="entry name" value="AdhesinB"/>
</dbReference>
<organism evidence="8 9">
    <name type="scientific">Bartonella bovis 91-4</name>
    <dbReference type="NCBI Taxonomy" id="1094491"/>
    <lineage>
        <taxon>Bacteria</taxon>
        <taxon>Pseudomonadati</taxon>
        <taxon>Pseudomonadota</taxon>
        <taxon>Alphaproteobacteria</taxon>
        <taxon>Hyphomicrobiales</taxon>
        <taxon>Bartonellaceae</taxon>
        <taxon>Bartonella</taxon>
    </lineage>
</organism>
<dbReference type="SUPFAM" id="SSF53807">
    <property type="entry name" value="Helical backbone' metal receptor"/>
    <property type="match status" value="1"/>
</dbReference>
<comment type="caution">
    <text evidence="8">The sequence shown here is derived from an EMBL/GenBank/DDBJ whole genome shotgun (WGS) entry which is preliminary data.</text>
</comment>
<evidence type="ECO:0000313" key="8">
    <source>
        <dbReference type="EMBL" id="ENN92020.1"/>
    </source>
</evidence>
<dbReference type="OrthoDB" id="9793396at2"/>
<dbReference type="HOGENOM" id="CLU_016838_1_1_5"/>
<dbReference type="AlphaFoldDB" id="N6VE29"/>
<keyword evidence="5 7" id="KW-0732">Signal</keyword>
<evidence type="ECO:0000256" key="2">
    <source>
        <dbReference type="ARBA" id="ARBA00011028"/>
    </source>
</evidence>
<keyword evidence="4" id="KW-0479">Metal-binding</keyword>
<evidence type="ECO:0000256" key="3">
    <source>
        <dbReference type="ARBA" id="ARBA00022448"/>
    </source>
</evidence>
<dbReference type="Proteomes" id="UP000014038">
    <property type="component" value="Chromosome"/>
</dbReference>
<protein>
    <submittedName>
        <fullName evidence="8">ABC transporter, periplasmic binding protein</fullName>
    </submittedName>
</protein>
<dbReference type="eggNOG" id="COG0803">
    <property type="taxonomic scope" value="Bacteria"/>
</dbReference>
<dbReference type="PATRIC" id="fig|1094491.5.peg.355"/>
<dbReference type="PRINTS" id="PR00691">
    <property type="entry name" value="ADHESINB"/>
</dbReference>
<keyword evidence="3 6" id="KW-0813">Transport</keyword>
<proteinExistence type="inferred from homology"/>
<dbReference type="GO" id="GO:0030313">
    <property type="term" value="C:cell envelope"/>
    <property type="evidence" value="ECO:0007669"/>
    <property type="project" value="UniProtKB-SubCell"/>
</dbReference>
<feature type="chain" id="PRO_5004126512" evidence="7">
    <location>
        <begin position="27"/>
        <end position="312"/>
    </location>
</feature>
<evidence type="ECO:0000256" key="1">
    <source>
        <dbReference type="ARBA" id="ARBA00004196"/>
    </source>
</evidence>
<dbReference type="GO" id="GO:0007155">
    <property type="term" value="P:cell adhesion"/>
    <property type="evidence" value="ECO:0007669"/>
    <property type="project" value="InterPro"/>
</dbReference>
<dbReference type="PANTHER" id="PTHR42953">
    <property type="entry name" value="HIGH-AFFINITY ZINC UPTAKE SYSTEM PROTEIN ZNUA-RELATED"/>
    <property type="match status" value="1"/>
</dbReference>
<dbReference type="GO" id="GO:0030001">
    <property type="term" value="P:metal ion transport"/>
    <property type="evidence" value="ECO:0007669"/>
    <property type="project" value="InterPro"/>
</dbReference>
<evidence type="ECO:0000313" key="9">
    <source>
        <dbReference type="Proteomes" id="UP000014038"/>
    </source>
</evidence>
<dbReference type="InterPro" id="IPR050492">
    <property type="entry name" value="Bact_metal-bind_prot9"/>
</dbReference>
<evidence type="ECO:0000256" key="7">
    <source>
        <dbReference type="SAM" id="SignalP"/>
    </source>
</evidence>
<comment type="similarity">
    <text evidence="2 6">Belongs to the bacterial solute-binding protein 9 family.</text>
</comment>
<dbReference type="RefSeq" id="WP_010700887.1">
    <property type="nucleotide sequence ID" value="NZ_CM001844.1"/>
</dbReference>